<comment type="similarity">
    <text evidence="1">Belongs to the peptidase S33 family.</text>
</comment>
<evidence type="ECO:0008006" key="7">
    <source>
        <dbReference type="Google" id="ProtNLM"/>
    </source>
</evidence>
<evidence type="ECO:0000256" key="1">
    <source>
        <dbReference type="ARBA" id="ARBA00010088"/>
    </source>
</evidence>
<dbReference type="SUPFAM" id="SSF53474">
    <property type="entry name" value="alpha/beta-Hydrolases"/>
    <property type="match status" value="1"/>
</dbReference>
<reference evidence="5 6" key="1">
    <citation type="journal article" date="2024" name="IMA Fungus">
        <title>IMA Genome - F19 : A genome assembly and annotation guide to empower mycologists, including annotated draft genome sequences of Ceratocystis pirilliformis, Diaporthe australafricana, Fusarium ophioides, Paecilomyces lecythidis, and Sporothrix stenoceras.</title>
        <authorList>
            <person name="Aylward J."/>
            <person name="Wilson A.M."/>
            <person name="Visagie C.M."/>
            <person name="Spraker J."/>
            <person name="Barnes I."/>
            <person name="Buitendag C."/>
            <person name="Ceriani C."/>
            <person name="Del Mar Angel L."/>
            <person name="du Plessis D."/>
            <person name="Fuchs T."/>
            <person name="Gasser K."/>
            <person name="Kramer D."/>
            <person name="Li W."/>
            <person name="Munsamy K."/>
            <person name="Piso A."/>
            <person name="Price J.L."/>
            <person name="Sonnekus B."/>
            <person name="Thomas C."/>
            <person name="van der Nest A."/>
            <person name="van Dijk A."/>
            <person name="van Heerden A."/>
            <person name="van Vuuren N."/>
            <person name="Yilmaz N."/>
            <person name="Duong T.A."/>
            <person name="van der Merwe N.A."/>
            <person name="Wingfield M.J."/>
            <person name="Wingfield B.D."/>
        </authorList>
    </citation>
    <scope>NUCLEOTIDE SEQUENCE [LARGE SCALE GENOMIC DNA]</scope>
    <source>
        <strain evidence="5 6">CMW 18300</strain>
    </source>
</reference>
<dbReference type="Pfam" id="PF08386">
    <property type="entry name" value="Abhydrolase_4"/>
    <property type="match status" value="1"/>
</dbReference>
<feature type="domain" description="Peptidase S33 tripeptidyl aminopeptidase-like C-terminal" evidence="4">
    <location>
        <begin position="382"/>
        <end position="430"/>
    </location>
</feature>
<dbReference type="PANTHER" id="PTHR43248">
    <property type="entry name" value="2-SUCCINYL-6-HYDROXY-2,4-CYCLOHEXADIENE-1-CARBOXYLATE SYNTHASE"/>
    <property type="match status" value="1"/>
</dbReference>
<keyword evidence="2" id="KW-0378">Hydrolase</keyword>
<dbReference type="InterPro" id="IPR000073">
    <property type="entry name" value="AB_hydrolase_1"/>
</dbReference>
<dbReference type="PANTHER" id="PTHR43248:SF25">
    <property type="entry name" value="AB HYDROLASE-1 DOMAIN-CONTAINING PROTEIN-RELATED"/>
    <property type="match status" value="1"/>
</dbReference>
<dbReference type="InterPro" id="IPR013595">
    <property type="entry name" value="Pept_S33_TAP-like_C"/>
</dbReference>
<gene>
    <name evidence="5" type="ORF">Daus18300_001423</name>
</gene>
<dbReference type="EMBL" id="JAWRVE010000008">
    <property type="protein sequence ID" value="KAL1880060.1"/>
    <property type="molecule type" value="Genomic_DNA"/>
</dbReference>
<dbReference type="InterPro" id="IPR029058">
    <property type="entry name" value="AB_hydrolase_fold"/>
</dbReference>
<evidence type="ECO:0000313" key="6">
    <source>
        <dbReference type="Proteomes" id="UP001583177"/>
    </source>
</evidence>
<name>A0ABR3XVM1_9PEZI</name>
<dbReference type="InterPro" id="IPR051601">
    <property type="entry name" value="Serine_prot/Carboxylest_S33"/>
</dbReference>
<keyword evidence="6" id="KW-1185">Reference proteome</keyword>
<evidence type="ECO:0000259" key="3">
    <source>
        <dbReference type="Pfam" id="PF00561"/>
    </source>
</evidence>
<protein>
    <recommendedName>
        <fullName evidence="7">AB hydrolase-1 domain-containing protein</fullName>
    </recommendedName>
</protein>
<dbReference type="Gene3D" id="3.40.50.1820">
    <property type="entry name" value="alpha/beta hydrolase"/>
    <property type="match status" value="1"/>
</dbReference>
<sequence>MSLARLTQSLKVPLEYQNPELGVASVPLIKYPAAANATSPYQGILLINPGGPGASGIDMALGYGPIFEEAMGGNWDVVGFDPRGMYESQPLVNCSATTTGQETRLDSRSVPRMPDDYYDSFIQFGINLGSDCATTSGGQLDAGPHMSTATTARDMLSIVDAFAATEDGKRAAKPSHLLNYYGVSYGTFLGQTFASMFPERVGSMVLDGVVDPEAYLTNWTRNNVNHLDGGIAGFFIYCHEVGPSECSYYTGSSAKDIYERFVRSFTQLDAETAIEQNWQNATEIESAVLNLKVLLLATAYMPLVQYGNLADSLLHLEIAIWGQILSEWNEETIATYGVSTPDGFTDAQFALGVLCSDQGNIWFNKTLDDFRPLVAELDSQSIAGDVWIKTIMACSGWSIKAAERFTGPFTGDTATPILFVGNTYDPVTPVDK</sequence>
<dbReference type="Pfam" id="PF00561">
    <property type="entry name" value="Abhydrolase_1"/>
    <property type="match status" value="1"/>
</dbReference>
<comment type="caution">
    <text evidence="5">The sequence shown here is derived from an EMBL/GenBank/DDBJ whole genome shotgun (WGS) entry which is preliminary data.</text>
</comment>
<accession>A0ABR3XVM1</accession>
<evidence type="ECO:0000313" key="5">
    <source>
        <dbReference type="EMBL" id="KAL1880060.1"/>
    </source>
</evidence>
<organism evidence="5 6">
    <name type="scientific">Diaporthe australafricana</name>
    <dbReference type="NCBI Taxonomy" id="127596"/>
    <lineage>
        <taxon>Eukaryota</taxon>
        <taxon>Fungi</taxon>
        <taxon>Dikarya</taxon>
        <taxon>Ascomycota</taxon>
        <taxon>Pezizomycotina</taxon>
        <taxon>Sordariomycetes</taxon>
        <taxon>Sordariomycetidae</taxon>
        <taxon>Diaporthales</taxon>
        <taxon>Diaporthaceae</taxon>
        <taxon>Diaporthe</taxon>
    </lineage>
</organism>
<dbReference type="Proteomes" id="UP001583177">
    <property type="component" value="Unassembled WGS sequence"/>
</dbReference>
<evidence type="ECO:0000259" key="4">
    <source>
        <dbReference type="Pfam" id="PF08386"/>
    </source>
</evidence>
<feature type="domain" description="AB hydrolase-1" evidence="3">
    <location>
        <begin position="44"/>
        <end position="238"/>
    </location>
</feature>
<evidence type="ECO:0000256" key="2">
    <source>
        <dbReference type="ARBA" id="ARBA00022801"/>
    </source>
</evidence>
<proteinExistence type="inferred from homology"/>